<keyword evidence="2" id="KW-1185">Reference proteome</keyword>
<name>U2PZK5_EUBRA</name>
<evidence type="ECO:0000313" key="2">
    <source>
        <dbReference type="Proteomes" id="UP000016608"/>
    </source>
</evidence>
<dbReference type="PATRIC" id="fig|1256908.3.peg.1001"/>
<organism evidence="1 2">
    <name type="scientific">Eubacterium ramulus ATCC 29099</name>
    <dbReference type="NCBI Taxonomy" id="1256908"/>
    <lineage>
        <taxon>Bacteria</taxon>
        <taxon>Bacillati</taxon>
        <taxon>Bacillota</taxon>
        <taxon>Clostridia</taxon>
        <taxon>Eubacteriales</taxon>
        <taxon>Eubacteriaceae</taxon>
        <taxon>Eubacterium</taxon>
    </lineage>
</organism>
<protein>
    <submittedName>
        <fullName evidence="1">Uncharacterized protein</fullName>
    </submittedName>
</protein>
<accession>U2PZK5</accession>
<proteinExistence type="predicted"/>
<dbReference type="EMBL" id="AWVJ01000068">
    <property type="protein sequence ID" value="ERK49501.1"/>
    <property type="molecule type" value="Genomic_DNA"/>
</dbReference>
<dbReference type="AlphaFoldDB" id="U2PZK5"/>
<evidence type="ECO:0000313" key="1">
    <source>
        <dbReference type="EMBL" id="ERK49501.1"/>
    </source>
</evidence>
<dbReference type="HOGENOM" id="CLU_3289892_0_0_9"/>
<comment type="caution">
    <text evidence="1">The sequence shown here is derived from an EMBL/GenBank/DDBJ whole genome shotgun (WGS) entry which is preliminary data.</text>
</comment>
<gene>
    <name evidence="1" type="ORF">HMPREF0373_01091</name>
</gene>
<sequence length="40" mass="4585">MFSILFSHLYYNINGQKKETYRVGKIFISVEKTPTSASGE</sequence>
<reference evidence="1 2" key="1">
    <citation type="submission" date="2013-06" db="EMBL/GenBank/DDBJ databases">
        <authorList>
            <person name="Weinstock G."/>
            <person name="Sodergren E."/>
            <person name="Lobos E.A."/>
            <person name="Fulton L."/>
            <person name="Fulton R."/>
            <person name="Courtney L."/>
            <person name="Fronick C."/>
            <person name="O'Laughlin M."/>
            <person name="Godfrey J."/>
            <person name="Wilson R.M."/>
            <person name="Miner T."/>
            <person name="Farmer C."/>
            <person name="Delehaunty K."/>
            <person name="Cordes M."/>
            <person name="Minx P."/>
            <person name="Tomlinson C."/>
            <person name="Chen J."/>
            <person name="Wollam A."/>
            <person name="Pepin K.H."/>
            <person name="Bhonagiri V."/>
            <person name="Zhang X."/>
            <person name="Warren W."/>
            <person name="Mitreva M."/>
            <person name="Mardis E.R."/>
            <person name="Wilson R.K."/>
        </authorList>
    </citation>
    <scope>NUCLEOTIDE SEQUENCE [LARGE SCALE GENOMIC DNA]</scope>
    <source>
        <strain evidence="1 2">ATCC 29099</strain>
    </source>
</reference>
<dbReference type="Proteomes" id="UP000016608">
    <property type="component" value="Unassembled WGS sequence"/>
</dbReference>